<evidence type="ECO:0000313" key="2">
    <source>
        <dbReference type="EMBL" id="QJA51008.1"/>
    </source>
</evidence>
<gene>
    <name evidence="2" type="ORF">TM448A01949_0004</name>
</gene>
<proteinExistence type="predicted"/>
<dbReference type="AlphaFoldDB" id="A0A6H1ZU15"/>
<evidence type="ECO:0000256" key="1">
    <source>
        <dbReference type="SAM" id="MobiDB-lite"/>
    </source>
</evidence>
<name>A0A6H1ZU15_9ZZZZ</name>
<reference evidence="2" key="1">
    <citation type="submission" date="2020-03" db="EMBL/GenBank/DDBJ databases">
        <title>The deep terrestrial virosphere.</title>
        <authorList>
            <person name="Holmfeldt K."/>
            <person name="Nilsson E."/>
            <person name="Simone D."/>
            <person name="Lopez-Fernandez M."/>
            <person name="Wu X."/>
            <person name="de Brujin I."/>
            <person name="Lundin D."/>
            <person name="Andersson A."/>
            <person name="Bertilsson S."/>
            <person name="Dopson M."/>
        </authorList>
    </citation>
    <scope>NUCLEOTIDE SEQUENCE</scope>
    <source>
        <strain evidence="2">TM448A01949</strain>
    </source>
</reference>
<feature type="region of interest" description="Disordered" evidence="1">
    <location>
        <begin position="108"/>
        <end position="131"/>
    </location>
</feature>
<protein>
    <submittedName>
        <fullName evidence="2">Uncharacterized protein</fullName>
    </submittedName>
</protein>
<organism evidence="2">
    <name type="scientific">viral metagenome</name>
    <dbReference type="NCBI Taxonomy" id="1070528"/>
    <lineage>
        <taxon>unclassified sequences</taxon>
        <taxon>metagenomes</taxon>
        <taxon>organismal metagenomes</taxon>
    </lineage>
</organism>
<dbReference type="EMBL" id="MT144231">
    <property type="protein sequence ID" value="QJA51008.1"/>
    <property type="molecule type" value="Genomic_DNA"/>
</dbReference>
<sequence length="131" mass="14398">MVKFPGNTNKQNPVRAKRLEITEQQAAQAMIGHVMKNADDYADLKCGMCRGMYFDNATRLKRVSQFDPVNLSRVEQVINFGVWICRECGKEAIFSGPSANTLAVMPEKQSKPPAADNGGEVVLEPIEGPGE</sequence>
<accession>A0A6H1ZU15</accession>